<accession>A0A6A2YMN0</accession>
<name>A0A6A2YMN0_HIBSY</name>
<gene>
    <name evidence="1" type="ORF">F3Y22_tig00111387pilonHSYRG00018</name>
</gene>
<dbReference type="EMBL" id="VEPZ02001324">
    <property type="protein sequence ID" value="KAE8680522.1"/>
    <property type="molecule type" value="Genomic_DNA"/>
</dbReference>
<comment type="caution">
    <text evidence="1">The sequence shown here is derived from an EMBL/GenBank/DDBJ whole genome shotgun (WGS) entry which is preliminary data.</text>
</comment>
<reference evidence="1" key="1">
    <citation type="submission" date="2019-09" db="EMBL/GenBank/DDBJ databases">
        <title>Draft genome information of white flower Hibiscus syriacus.</title>
        <authorList>
            <person name="Kim Y.-M."/>
        </authorList>
    </citation>
    <scope>NUCLEOTIDE SEQUENCE [LARGE SCALE GENOMIC DNA]</scope>
    <source>
        <strain evidence="1">YM2019G1</strain>
    </source>
</reference>
<evidence type="ECO:0000313" key="2">
    <source>
        <dbReference type="Proteomes" id="UP000436088"/>
    </source>
</evidence>
<organism evidence="1 2">
    <name type="scientific">Hibiscus syriacus</name>
    <name type="common">Rose of Sharon</name>
    <dbReference type="NCBI Taxonomy" id="106335"/>
    <lineage>
        <taxon>Eukaryota</taxon>
        <taxon>Viridiplantae</taxon>
        <taxon>Streptophyta</taxon>
        <taxon>Embryophyta</taxon>
        <taxon>Tracheophyta</taxon>
        <taxon>Spermatophyta</taxon>
        <taxon>Magnoliopsida</taxon>
        <taxon>eudicotyledons</taxon>
        <taxon>Gunneridae</taxon>
        <taxon>Pentapetalae</taxon>
        <taxon>rosids</taxon>
        <taxon>malvids</taxon>
        <taxon>Malvales</taxon>
        <taxon>Malvaceae</taxon>
        <taxon>Malvoideae</taxon>
        <taxon>Hibiscus</taxon>
    </lineage>
</organism>
<proteinExistence type="predicted"/>
<keyword evidence="2" id="KW-1185">Reference proteome</keyword>
<protein>
    <submittedName>
        <fullName evidence="1">Uncharacterized protein</fullName>
    </submittedName>
</protein>
<dbReference type="Proteomes" id="UP000436088">
    <property type="component" value="Unassembled WGS sequence"/>
</dbReference>
<dbReference type="AlphaFoldDB" id="A0A6A2YMN0"/>
<evidence type="ECO:0000313" key="1">
    <source>
        <dbReference type="EMBL" id="KAE8680522.1"/>
    </source>
</evidence>
<sequence>MGKKVKIEEFQATSSEVLSATKKIAGVAAGLASNVRHGRISITATELVKNVSSQAISAAQGVVTKLKHGGVNSSLKRYFNVDGDSWKFQRKTASLELGGVSVRAHALDIVKSEIQSRLLPLLSSVAGKQQVLNSPSGWTLVAWNYPYRDFLTWNWCGKWSHENIEDLHNELAWPQPWRLPPYLLVSLH</sequence>